<reference evidence="10" key="1">
    <citation type="journal article" date="2014" name="Int. J. Syst. Evol. Microbiol.">
        <title>Complete genome sequence of Corynebacterium casei LMG S-19264T (=DSM 44701T), isolated from a smear-ripened cheese.</title>
        <authorList>
            <consortium name="US DOE Joint Genome Institute (JGI-PGF)"/>
            <person name="Walter F."/>
            <person name="Albersmeier A."/>
            <person name="Kalinowski J."/>
            <person name="Ruckert C."/>
        </authorList>
    </citation>
    <scope>NUCLEOTIDE SEQUENCE</scope>
    <source>
        <strain evidence="10">CGMCC 1.12921</strain>
    </source>
</reference>
<reference evidence="10" key="2">
    <citation type="submission" date="2020-09" db="EMBL/GenBank/DDBJ databases">
        <authorList>
            <person name="Sun Q."/>
            <person name="Zhou Y."/>
        </authorList>
    </citation>
    <scope>NUCLEOTIDE SEQUENCE</scope>
    <source>
        <strain evidence="10">CGMCC 1.12921</strain>
    </source>
</reference>
<dbReference type="Pfam" id="PF16757">
    <property type="entry name" value="Fucosidase_C"/>
    <property type="match status" value="1"/>
</dbReference>
<evidence type="ECO:0000259" key="9">
    <source>
        <dbReference type="Pfam" id="PF16757"/>
    </source>
</evidence>
<evidence type="ECO:0000256" key="2">
    <source>
        <dbReference type="ARBA" id="ARBA00007951"/>
    </source>
</evidence>
<dbReference type="PANTHER" id="PTHR10030:SF37">
    <property type="entry name" value="ALPHA-L-FUCOSIDASE-RELATED"/>
    <property type="match status" value="1"/>
</dbReference>
<proteinExistence type="inferred from homology"/>
<accession>A0A8J2V1K1</accession>
<organism evidence="10 11">
    <name type="scientific">Aquisalinus flavus</name>
    <dbReference type="NCBI Taxonomy" id="1526572"/>
    <lineage>
        <taxon>Bacteria</taxon>
        <taxon>Pseudomonadati</taxon>
        <taxon>Pseudomonadota</taxon>
        <taxon>Alphaproteobacteria</taxon>
        <taxon>Parvularculales</taxon>
        <taxon>Parvularculaceae</taxon>
        <taxon>Aquisalinus</taxon>
    </lineage>
</organism>
<dbReference type="InterPro" id="IPR017853">
    <property type="entry name" value="GH"/>
</dbReference>
<comment type="caution">
    <text evidence="10">The sequence shown here is derived from an EMBL/GenBank/DDBJ whole genome shotgun (WGS) entry which is preliminary data.</text>
</comment>
<evidence type="ECO:0000256" key="4">
    <source>
        <dbReference type="ARBA" id="ARBA00022729"/>
    </source>
</evidence>
<comment type="function">
    <text evidence="1">Alpha-L-fucosidase is responsible for hydrolyzing the alpha-1,6-linked fucose joined to the reducing-end N-acetylglucosamine of the carbohydrate moieties of glycoproteins.</text>
</comment>
<feature type="domain" description="Alpha-L-fucosidase C-terminal" evidence="9">
    <location>
        <begin position="421"/>
        <end position="501"/>
    </location>
</feature>
<keyword evidence="11" id="KW-1185">Reference proteome</keyword>
<evidence type="ECO:0000256" key="7">
    <source>
        <dbReference type="SAM" id="SignalP"/>
    </source>
</evidence>
<feature type="chain" id="PRO_5035292639" description="alpha-L-fucosidase" evidence="7">
    <location>
        <begin position="26"/>
        <end position="505"/>
    </location>
</feature>
<dbReference type="AlphaFoldDB" id="A0A8J2V1K1"/>
<dbReference type="GO" id="GO:0004560">
    <property type="term" value="F:alpha-L-fucosidase activity"/>
    <property type="evidence" value="ECO:0007669"/>
    <property type="project" value="InterPro"/>
</dbReference>
<dbReference type="PRINTS" id="PR00741">
    <property type="entry name" value="GLHYDRLASE29"/>
</dbReference>
<evidence type="ECO:0000259" key="8">
    <source>
        <dbReference type="Pfam" id="PF01120"/>
    </source>
</evidence>
<dbReference type="GO" id="GO:0006004">
    <property type="term" value="P:fucose metabolic process"/>
    <property type="evidence" value="ECO:0007669"/>
    <property type="project" value="InterPro"/>
</dbReference>
<dbReference type="InterPro" id="IPR057739">
    <property type="entry name" value="Glyco_hydro_29_N"/>
</dbReference>
<dbReference type="Gene3D" id="2.60.40.1180">
    <property type="entry name" value="Golgi alpha-mannosidase II"/>
    <property type="match status" value="1"/>
</dbReference>
<dbReference type="InterPro" id="IPR000933">
    <property type="entry name" value="Glyco_hydro_29"/>
</dbReference>
<evidence type="ECO:0000313" key="11">
    <source>
        <dbReference type="Proteomes" id="UP000613582"/>
    </source>
</evidence>
<dbReference type="PROSITE" id="PS51257">
    <property type="entry name" value="PROKAR_LIPOPROTEIN"/>
    <property type="match status" value="1"/>
</dbReference>
<evidence type="ECO:0000256" key="5">
    <source>
        <dbReference type="ARBA" id="ARBA00022801"/>
    </source>
</evidence>
<dbReference type="RefSeq" id="WP_206711333.1">
    <property type="nucleotide sequence ID" value="NZ_BMGH01000001.1"/>
</dbReference>
<dbReference type="PANTHER" id="PTHR10030">
    <property type="entry name" value="ALPHA-L-FUCOSIDASE"/>
    <property type="match status" value="1"/>
</dbReference>
<protein>
    <recommendedName>
        <fullName evidence="3">alpha-L-fucosidase</fullName>
        <ecNumber evidence="3">3.2.1.51</ecNumber>
    </recommendedName>
</protein>
<dbReference type="EMBL" id="BMGH01000001">
    <property type="protein sequence ID" value="GGD00310.1"/>
    <property type="molecule type" value="Genomic_DNA"/>
</dbReference>
<dbReference type="InterPro" id="IPR013780">
    <property type="entry name" value="Glyco_hydro_b"/>
</dbReference>
<name>A0A8J2V1K1_9PROT</name>
<sequence length="505" mass="56238">MPLTRNAALAALAAACALMPTAVLSQEPVRYEADWASLDQRPTPQWWRDAKFGIFIHWGVYSVPAYAPKGEYAEWYWDRSGRAVTDDTPEWERPIIEEVHAFHDRVYGAQTDYADFAADFDASFFDAAQWAEMFAGAGAQYVVLVSKHHDGFALWPSAEASDNWGRPWNSAEIGPMRDIVGELTDAVRAEGLRMGIYFSLYEWFHPLYDPADPGAYVTQHMAPQLRDVVTRYEPEVIFADGEWEAPSADWRSEDLLAWLFNDSPVAGTVVVNDRWGEETRHKHGGYYTTEYGAGMPDSTHPWEENRGMGHSYGFNRNEELADYATDRELLLTLIDTVSRGGNLLLNVGPTADGRIPVIMQDRLAYIGTWLEHNGEAIFGTVTYGSGVQWTDGSQPQIDTDTIYRADYDVVELLVSPQPGQARKEVLYTRKGDTLYAIAPIYPVGALELSGVTVSDDVRVTLLGHDGTQLTATAYGDDLVIETPPVAPGELPFEGAFVFRIEGLAD</sequence>
<dbReference type="SMART" id="SM00812">
    <property type="entry name" value="Alpha_L_fucos"/>
    <property type="match status" value="1"/>
</dbReference>
<keyword evidence="5" id="KW-0378">Hydrolase</keyword>
<dbReference type="Proteomes" id="UP000613582">
    <property type="component" value="Unassembled WGS sequence"/>
</dbReference>
<feature type="signal peptide" evidence="7">
    <location>
        <begin position="1"/>
        <end position="25"/>
    </location>
</feature>
<dbReference type="PIRSF" id="PIRSF001092">
    <property type="entry name" value="Alpha-L-fucosidase"/>
    <property type="match status" value="1"/>
</dbReference>
<dbReference type="InterPro" id="IPR016286">
    <property type="entry name" value="FUC_metazoa-typ"/>
</dbReference>
<dbReference type="SUPFAM" id="SSF51445">
    <property type="entry name" value="(Trans)glycosidases"/>
    <property type="match status" value="1"/>
</dbReference>
<dbReference type="Pfam" id="PF01120">
    <property type="entry name" value="Alpha_L_fucos"/>
    <property type="match status" value="1"/>
</dbReference>
<feature type="domain" description="Glycoside hydrolase family 29 N-terminal" evidence="8">
    <location>
        <begin position="24"/>
        <end position="375"/>
    </location>
</feature>
<comment type="similarity">
    <text evidence="2">Belongs to the glycosyl hydrolase 29 family.</text>
</comment>
<keyword evidence="6" id="KW-0326">Glycosidase</keyword>
<dbReference type="EC" id="3.2.1.51" evidence="3"/>
<evidence type="ECO:0000256" key="1">
    <source>
        <dbReference type="ARBA" id="ARBA00004071"/>
    </source>
</evidence>
<evidence type="ECO:0000256" key="3">
    <source>
        <dbReference type="ARBA" id="ARBA00012662"/>
    </source>
</evidence>
<evidence type="ECO:0000256" key="6">
    <source>
        <dbReference type="ARBA" id="ARBA00023295"/>
    </source>
</evidence>
<keyword evidence="4 7" id="KW-0732">Signal</keyword>
<dbReference type="GO" id="GO:0005764">
    <property type="term" value="C:lysosome"/>
    <property type="evidence" value="ECO:0007669"/>
    <property type="project" value="TreeGrafter"/>
</dbReference>
<dbReference type="Gene3D" id="3.20.20.80">
    <property type="entry name" value="Glycosidases"/>
    <property type="match status" value="1"/>
</dbReference>
<gene>
    <name evidence="10" type="ORF">GCM10011342_06610</name>
</gene>
<evidence type="ECO:0000313" key="10">
    <source>
        <dbReference type="EMBL" id="GGD00310.1"/>
    </source>
</evidence>
<dbReference type="InterPro" id="IPR031919">
    <property type="entry name" value="Fucosidase_C"/>
</dbReference>
<dbReference type="GO" id="GO:0016139">
    <property type="term" value="P:glycoside catabolic process"/>
    <property type="evidence" value="ECO:0007669"/>
    <property type="project" value="TreeGrafter"/>
</dbReference>